<dbReference type="OrthoDB" id="445826at2759"/>
<reference evidence="1" key="1">
    <citation type="submission" date="2015-09" db="EMBL/GenBank/DDBJ databases">
        <title>De novo assembly of Pectinophora gossypiella (Pink Bollworm) gut transcriptome.</title>
        <authorList>
            <person name="Tassone E.E."/>
        </authorList>
    </citation>
    <scope>NUCLEOTIDE SEQUENCE</scope>
</reference>
<feature type="non-terminal residue" evidence="1">
    <location>
        <position position="1"/>
    </location>
</feature>
<accession>A0A1E1WQC5</accession>
<name>A0A1E1WQC5_PECGO</name>
<sequence length="298" mass="34654">KEIKLSKASCLQLNILNNTIFCIYRSPSNPNAETFIDSLSLQLETLNASTNNIIITGDININIASKRSELYYEQKNRVKYLNMLSMYGLLAGHTIPTRGKNCLDHIILKINKTKHLATIAILHTTTTDHFTTFLSISKIKDHTPVQKTKKVINFEQALIQLKNKNLAELLYCDDPTDAVNRLIFYITETLKDNTEIINIPSKLRTIKPWITPGVLRCIRNRNKLQKKTRNDPFNEIVKMTYIRYRKYCNKIIKHVKRKYDREVLAKSVKNNKQLWKNIKNITYTTKNKNTITELTNLK</sequence>
<evidence type="ECO:0008006" key="2">
    <source>
        <dbReference type="Google" id="ProtNLM"/>
    </source>
</evidence>
<dbReference type="PANTHER" id="PTHR33776">
    <property type="entry name" value="ENDO/EXONUCLEASE/PHOSPHATASE DOMAIN-CONTAINING PROTEIN"/>
    <property type="match status" value="1"/>
</dbReference>
<protein>
    <recommendedName>
        <fullName evidence="2">Endonuclease/exonuclease/phosphatase domain-containing protein</fullName>
    </recommendedName>
</protein>
<dbReference type="SUPFAM" id="SSF56219">
    <property type="entry name" value="DNase I-like"/>
    <property type="match status" value="1"/>
</dbReference>
<organism evidence="1">
    <name type="scientific">Pectinophora gossypiella</name>
    <name type="common">Cotton pink bollworm</name>
    <name type="synonym">Depressaria gossypiella</name>
    <dbReference type="NCBI Taxonomy" id="13191"/>
    <lineage>
        <taxon>Eukaryota</taxon>
        <taxon>Metazoa</taxon>
        <taxon>Ecdysozoa</taxon>
        <taxon>Arthropoda</taxon>
        <taxon>Hexapoda</taxon>
        <taxon>Insecta</taxon>
        <taxon>Pterygota</taxon>
        <taxon>Neoptera</taxon>
        <taxon>Endopterygota</taxon>
        <taxon>Lepidoptera</taxon>
        <taxon>Glossata</taxon>
        <taxon>Ditrysia</taxon>
        <taxon>Gelechioidea</taxon>
        <taxon>Gelechiidae</taxon>
        <taxon>Apatetrinae</taxon>
        <taxon>Pectinophora</taxon>
    </lineage>
</organism>
<dbReference type="AlphaFoldDB" id="A0A1E1WQC5"/>
<proteinExistence type="predicted"/>
<feature type="non-terminal residue" evidence="1">
    <location>
        <position position="298"/>
    </location>
</feature>
<dbReference type="EMBL" id="GDQN01001829">
    <property type="protein sequence ID" value="JAT89225.1"/>
    <property type="molecule type" value="Transcribed_RNA"/>
</dbReference>
<gene>
    <name evidence="1" type="ORF">g.1642</name>
</gene>
<dbReference type="Gene3D" id="3.60.10.10">
    <property type="entry name" value="Endonuclease/exonuclease/phosphatase"/>
    <property type="match status" value="1"/>
</dbReference>
<evidence type="ECO:0000313" key="1">
    <source>
        <dbReference type="EMBL" id="JAT89225.1"/>
    </source>
</evidence>
<dbReference type="InterPro" id="IPR036691">
    <property type="entry name" value="Endo/exonu/phosph_ase_sf"/>
</dbReference>
<dbReference type="PANTHER" id="PTHR33776:SF4">
    <property type="entry name" value="ENDONUCLEASE_EXONUCLEASE_PHOSPHATASE DOMAIN-CONTAINING PROTEIN"/>
    <property type="match status" value="1"/>
</dbReference>